<gene>
    <name evidence="2" type="ORF">Pmani_037888</name>
</gene>
<feature type="compositionally biased region" description="Low complexity" evidence="1">
    <location>
        <begin position="307"/>
        <end position="318"/>
    </location>
</feature>
<name>A0AAE1TMV9_9EUCA</name>
<dbReference type="EMBL" id="JAWZYT010005978">
    <property type="protein sequence ID" value="KAK4289129.1"/>
    <property type="molecule type" value="Genomic_DNA"/>
</dbReference>
<reference evidence="2" key="1">
    <citation type="submission" date="2023-11" db="EMBL/GenBank/DDBJ databases">
        <title>Genome assemblies of two species of porcelain crab, Petrolisthes cinctipes and Petrolisthes manimaculis (Anomura: Porcellanidae).</title>
        <authorList>
            <person name="Angst P."/>
        </authorList>
    </citation>
    <scope>NUCLEOTIDE SEQUENCE</scope>
    <source>
        <strain evidence="2">PB745_02</strain>
        <tissue evidence="2">Gill</tissue>
    </source>
</reference>
<evidence type="ECO:0000256" key="1">
    <source>
        <dbReference type="SAM" id="MobiDB-lite"/>
    </source>
</evidence>
<protein>
    <submittedName>
        <fullName evidence="2">Uncharacterized protein</fullName>
    </submittedName>
</protein>
<feature type="region of interest" description="Disordered" evidence="1">
    <location>
        <begin position="638"/>
        <end position="735"/>
    </location>
</feature>
<proteinExistence type="predicted"/>
<sequence length="735" mass="79110">MKWCVWRTCGDCVWYQQRTLSGEQYSLAVLGQRRASAANELLYTSLLPSAGPTKLRYMENANGDLDDLPAAYHKSSRSGSISWNSDLDGGPHGGHRRGTYGPTDFSDLDSFSQRRGSQASHLGDYDNTGYIYRRPTKDEVEEMGTNYNAVMPYNPVVLDDVIEPAPLCRSDTVAKLMDKYTNFKPHREFSHRAPHTAPSRSKKNNIVNSNKCQEKSNGLVDDDDEDESGFTASERALLPPPKGRMPRSRREELLAVTYGRDRSRSSTPLGSRESKNQVNGDSLMKGGRGWEGPIYNGQENGSVPHESSGQPSRSSRFSNIYEDDEDDFNISRPQPKHTYKPPVLDDDLDDDISDYQPGAALKRYREQKARGSNKLYGNDNISKGKHDKASSSRQKRRGNTQPPEGMDDLEDDDTEGALTRILNRRYGKGVKEAQKRLPMNPYEEKEQNGLNGKMGMTGCLPGPLATAAAAQQPLTGVRDTYGTGYGGGMGYGGGGMGMRSAGYGGGYGGGYGNGGGYGPAGGYGMGGGYGMDRGGGYGYGSGYGAGAGGYGGRYMGAGGYAPATSGYGMAPSGYGMSNPGYGTPMPSYGMGSTGYGMTNAATTAPAYGMATPNYGMATPGMGMTTPGMGMTTPNVGMTTPGLTNPVISGAGASRAPRIPYMDDDDDDDNDRRSRRSKTPREVERSYASQIAKKYLRAPSASPAVSRILGEDYDDDDDDDVDDIVGDDREDDNNEE</sequence>
<dbReference type="AlphaFoldDB" id="A0AAE1TMV9"/>
<comment type="caution">
    <text evidence="2">The sequence shown here is derived from an EMBL/GenBank/DDBJ whole genome shotgun (WGS) entry which is preliminary data.</text>
</comment>
<feature type="region of interest" description="Disordered" evidence="1">
    <location>
        <begin position="186"/>
        <end position="413"/>
    </location>
</feature>
<evidence type="ECO:0000313" key="3">
    <source>
        <dbReference type="Proteomes" id="UP001292094"/>
    </source>
</evidence>
<organism evidence="2 3">
    <name type="scientific">Petrolisthes manimaculis</name>
    <dbReference type="NCBI Taxonomy" id="1843537"/>
    <lineage>
        <taxon>Eukaryota</taxon>
        <taxon>Metazoa</taxon>
        <taxon>Ecdysozoa</taxon>
        <taxon>Arthropoda</taxon>
        <taxon>Crustacea</taxon>
        <taxon>Multicrustacea</taxon>
        <taxon>Malacostraca</taxon>
        <taxon>Eumalacostraca</taxon>
        <taxon>Eucarida</taxon>
        <taxon>Decapoda</taxon>
        <taxon>Pleocyemata</taxon>
        <taxon>Anomura</taxon>
        <taxon>Galatheoidea</taxon>
        <taxon>Porcellanidae</taxon>
        <taxon>Petrolisthes</taxon>
    </lineage>
</organism>
<keyword evidence="3" id="KW-1185">Reference proteome</keyword>
<feature type="compositionally biased region" description="Polar residues" evidence="1">
    <location>
        <begin position="109"/>
        <end position="120"/>
    </location>
</feature>
<evidence type="ECO:0000313" key="2">
    <source>
        <dbReference type="EMBL" id="KAK4289129.1"/>
    </source>
</evidence>
<dbReference type="Proteomes" id="UP001292094">
    <property type="component" value="Unassembled WGS sequence"/>
</dbReference>
<feature type="compositionally biased region" description="Acidic residues" evidence="1">
    <location>
        <begin position="710"/>
        <end position="735"/>
    </location>
</feature>
<feature type="compositionally biased region" description="Basic and acidic residues" evidence="1">
    <location>
        <begin position="248"/>
        <end position="264"/>
    </location>
</feature>
<feature type="region of interest" description="Disordered" evidence="1">
    <location>
        <begin position="78"/>
        <end position="128"/>
    </location>
</feature>
<feature type="compositionally biased region" description="Acidic residues" evidence="1">
    <location>
        <begin position="344"/>
        <end position="353"/>
    </location>
</feature>
<accession>A0AAE1TMV9</accession>